<organism evidence="1 2">
    <name type="scientific">Nepenthes gracilis</name>
    <name type="common">Slender pitcher plant</name>
    <dbReference type="NCBI Taxonomy" id="150966"/>
    <lineage>
        <taxon>Eukaryota</taxon>
        <taxon>Viridiplantae</taxon>
        <taxon>Streptophyta</taxon>
        <taxon>Embryophyta</taxon>
        <taxon>Tracheophyta</taxon>
        <taxon>Spermatophyta</taxon>
        <taxon>Magnoliopsida</taxon>
        <taxon>eudicotyledons</taxon>
        <taxon>Gunneridae</taxon>
        <taxon>Pentapetalae</taxon>
        <taxon>Caryophyllales</taxon>
        <taxon>Nepenthaceae</taxon>
        <taxon>Nepenthes</taxon>
    </lineage>
</organism>
<accession>A0AAD3STQ9</accession>
<dbReference type="Proteomes" id="UP001279734">
    <property type="component" value="Unassembled WGS sequence"/>
</dbReference>
<keyword evidence="2" id="KW-1185">Reference proteome</keyword>
<proteinExistence type="predicted"/>
<evidence type="ECO:0000313" key="2">
    <source>
        <dbReference type="Proteomes" id="UP001279734"/>
    </source>
</evidence>
<dbReference type="AlphaFoldDB" id="A0AAD3STQ9"/>
<comment type="caution">
    <text evidence="1">The sequence shown here is derived from an EMBL/GenBank/DDBJ whole genome shotgun (WGS) entry which is preliminary data.</text>
</comment>
<gene>
    <name evidence="1" type="ORF">Nepgr_018798</name>
</gene>
<dbReference type="EMBL" id="BSYO01000017">
    <property type="protein sequence ID" value="GMH16957.1"/>
    <property type="molecule type" value="Genomic_DNA"/>
</dbReference>
<evidence type="ECO:0000313" key="1">
    <source>
        <dbReference type="EMBL" id="GMH16957.1"/>
    </source>
</evidence>
<sequence>MQVNHSPHFGSSVDQQKVAVDSDCSAKPFTPLRADCDAELVEGIDIQCPQSAEQLAVDGLAMPLISCSPILADSLGLDAICLVVDPEHPNANLGDQLVQYLLEANMTLYSSPSLDFYSG</sequence>
<name>A0AAD3STQ9_NEPGR</name>
<reference evidence="1" key="1">
    <citation type="submission" date="2023-05" db="EMBL/GenBank/DDBJ databases">
        <title>Nepenthes gracilis genome sequencing.</title>
        <authorList>
            <person name="Fukushima K."/>
        </authorList>
    </citation>
    <scope>NUCLEOTIDE SEQUENCE</scope>
    <source>
        <strain evidence="1">SING2019-196</strain>
    </source>
</reference>
<protein>
    <submittedName>
        <fullName evidence="1">Uncharacterized protein</fullName>
    </submittedName>
</protein>